<keyword evidence="4" id="KW-0479">Metal-binding</keyword>
<dbReference type="STRING" id="857340.A0A086TFW4"/>
<dbReference type="HOGENOM" id="CLU_048726_0_0_1"/>
<protein>
    <submittedName>
        <fullName evidence="12">Extracellular metalloprotease-like protein</fullName>
    </submittedName>
</protein>
<dbReference type="InterPro" id="IPR008754">
    <property type="entry name" value="Peptidase_M43"/>
</dbReference>
<evidence type="ECO:0000256" key="10">
    <source>
        <dbReference type="SAM" id="SignalP"/>
    </source>
</evidence>
<keyword evidence="5 10" id="KW-0732">Signal</keyword>
<keyword evidence="6" id="KW-0378">Hydrolase</keyword>
<dbReference type="Pfam" id="PF05572">
    <property type="entry name" value="Peptidase_M43"/>
    <property type="match status" value="1"/>
</dbReference>
<accession>A0A086TFW4</accession>
<evidence type="ECO:0000256" key="4">
    <source>
        <dbReference type="ARBA" id="ARBA00022723"/>
    </source>
</evidence>
<comment type="caution">
    <text evidence="12">The sequence shown here is derived from an EMBL/GenBank/DDBJ whole genome shotgun (WGS) entry which is preliminary data.</text>
</comment>
<dbReference type="OrthoDB" id="536211at2759"/>
<feature type="signal peptide" evidence="10">
    <location>
        <begin position="1"/>
        <end position="20"/>
    </location>
</feature>
<keyword evidence="8 12" id="KW-0482">Metalloprotease</keyword>
<dbReference type="Gene3D" id="3.40.390.10">
    <property type="entry name" value="Collagenase (Catalytic Domain)"/>
    <property type="match status" value="1"/>
</dbReference>
<dbReference type="CDD" id="cd04275">
    <property type="entry name" value="ZnMc_pappalysin_like"/>
    <property type="match status" value="1"/>
</dbReference>
<gene>
    <name evidence="12" type="ORF">ACRE_008430</name>
</gene>
<evidence type="ECO:0000256" key="7">
    <source>
        <dbReference type="ARBA" id="ARBA00022833"/>
    </source>
</evidence>
<dbReference type="GO" id="GO:0006508">
    <property type="term" value="P:proteolysis"/>
    <property type="evidence" value="ECO:0007669"/>
    <property type="project" value="UniProtKB-KW"/>
</dbReference>
<evidence type="ECO:0000256" key="3">
    <source>
        <dbReference type="ARBA" id="ARBA00022670"/>
    </source>
</evidence>
<feature type="chain" id="PRO_5001815684" evidence="10">
    <location>
        <begin position="21"/>
        <end position="285"/>
    </location>
</feature>
<sequence>MHIQWSVVAGLLAGTATATSADFCGTGPSSFALRDVVQNHPEAHRAVRGAGCDISVDTFVHVIGASDRVEDGYITDETVHGQMDLLNESYEPHGFSFKLMEITRTINESWASPGGTPVKNSTEHELRAALRRGGYQDLNLFFVPGLTPNGKCELPLPDPTSQNITDDGCIMRPMTPGAARPEYGLVTVHEVGHWLGLEHTFMNGCEEPGDGVDDTPAEAEPVGGQNCPEPGRDTCPDKPGLDPVDNYMTYVAASCGPQRFTPGQVERMRILWKKLRAPFQSEDSR</sequence>
<keyword evidence="7" id="KW-0862">Zinc</keyword>
<reference evidence="13" key="1">
    <citation type="journal article" date="2014" name="Genome Announc.">
        <title>Genome sequence and annotation of Acremonium chrysogenum, producer of the beta-lactam antibiotic cephalosporin C.</title>
        <authorList>
            <person name="Terfehr D."/>
            <person name="Dahlmann T.A."/>
            <person name="Specht T."/>
            <person name="Zadra I."/>
            <person name="Kuernsteiner H."/>
            <person name="Kueck U."/>
        </authorList>
    </citation>
    <scope>NUCLEOTIDE SEQUENCE [LARGE SCALE GENOMIC DNA]</scope>
    <source>
        <strain evidence="13">ATCC 11550 / CBS 779.69 / DSM 880 / IAM 14645 / JCM 23072 / IMI 49137</strain>
    </source>
</reference>
<organism evidence="12 13">
    <name type="scientific">Hapsidospora chrysogenum (strain ATCC 11550 / CBS 779.69 / DSM 880 / IAM 14645 / JCM 23072 / IMI 49137)</name>
    <name type="common">Acremonium chrysogenum</name>
    <dbReference type="NCBI Taxonomy" id="857340"/>
    <lineage>
        <taxon>Eukaryota</taxon>
        <taxon>Fungi</taxon>
        <taxon>Dikarya</taxon>
        <taxon>Ascomycota</taxon>
        <taxon>Pezizomycotina</taxon>
        <taxon>Sordariomycetes</taxon>
        <taxon>Hypocreomycetidae</taxon>
        <taxon>Hypocreales</taxon>
        <taxon>Bionectriaceae</taxon>
        <taxon>Hapsidospora</taxon>
    </lineage>
</organism>
<evidence type="ECO:0000313" key="12">
    <source>
        <dbReference type="EMBL" id="KFH48246.1"/>
    </source>
</evidence>
<dbReference type="Proteomes" id="UP000029964">
    <property type="component" value="Unassembled WGS sequence"/>
</dbReference>
<evidence type="ECO:0000256" key="2">
    <source>
        <dbReference type="ARBA" id="ARBA00008721"/>
    </source>
</evidence>
<dbReference type="GO" id="GO:0046872">
    <property type="term" value="F:metal ion binding"/>
    <property type="evidence" value="ECO:0007669"/>
    <property type="project" value="UniProtKB-KW"/>
</dbReference>
<keyword evidence="13" id="KW-1185">Reference proteome</keyword>
<dbReference type="PANTHER" id="PTHR47466:SF1">
    <property type="entry name" value="METALLOPROTEASE MEP1 (AFU_ORTHOLOGUE AFUA_1G07730)-RELATED"/>
    <property type="match status" value="1"/>
</dbReference>
<dbReference type="AlphaFoldDB" id="A0A086TFW4"/>
<name>A0A086TFW4_HAPC1</name>
<evidence type="ECO:0000259" key="11">
    <source>
        <dbReference type="Pfam" id="PF05572"/>
    </source>
</evidence>
<evidence type="ECO:0000256" key="5">
    <source>
        <dbReference type="ARBA" id="ARBA00022729"/>
    </source>
</evidence>
<dbReference type="InterPro" id="IPR024079">
    <property type="entry name" value="MetalloPept_cat_dom_sf"/>
</dbReference>
<comment type="similarity">
    <text evidence="2">Belongs to the peptidase M43B family.</text>
</comment>
<evidence type="ECO:0000256" key="8">
    <source>
        <dbReference type="ARBA" id="ARBA00023049"/>
    </source>
</evidence>
<proteinExistence type="inferred from homology"/>
<evidence type="ECO:0000256" key="9">
    <source>
        <dbReference type="ARBA" id="ARBA00023157"/>
    </source>
</evidence>
<dbReference type="GO" id="GO:0008237">
    <property type="term" value="F:metallopeptidase activity"/>
    <property type="evidence" value="ECO:0007669"/>
    <property type="project" value="UniProtKB-KW"/>
</dbReference>
<dbReference type="EMBL" id="JPKY01000004">
    <property type="protein sequence ID" value="KFH48246.1"/>
    <property type="molecule type" value="Genomic_DNA"/>
</dbReference>
<keyword evidence="9" id="KW-1015">Disulfide bond</keyword>
<feature type="domain" description="Peptidase M43 pregnancy-associated plasma-A" evidence="11">
    <location>
        <begin position="185"/>
        <end position="269"/>
    </location>
</feature>
<evidence type="ECO:0000256" key="1">
    <source>
        <dbReference type="ARBA" id="ARBA00003174"/>
    </source>
</evidence>
<evidence type="ECO:0000256" key="6">
    <source>
        <dbReference type="ARBA" id="ARBA00022801"/>
    </source>
</evidence>
<comment type="function">
    <text evidence="1">Secreted metalloproteinase that allows assimilation of proteinaceous substrates.</text>
</comment>
<keyword evidence="3 12" id="KW-0645">Protease</keyword>
<dbReference type="PANTHER" id="PTHR47466">
    <property type="match status" value="1"/>
</dbReference>
<dbReference type="SUPFAM" id="SSF55486">
    <property type="entry name" value="Metalloproteases ('zincins'), catalytic domain"/>
    <property type="match status" value="1"/>
</dbReference>
<evidence type="ECO:0000313" key="13">
    <source>
        <dbReference type="Proteomes" id="UP000029964"/>
    </source>
</evidence>